<reference evidence="6" key="1">
    <citation type="submission" date="2025-08" db="UniProtKB">
        <authorList>
            <consortium name="RefSeq"/>
        </authorList>
    </citation>
    <scope>IDENTIFICATION</scope>
</reference>
<evidence type="ECO:0000313" key="6">
    <source>
        <dbReference type="RefSeq" id="XP_013174425.1"/>
    </source>
</evidence>
<dbReference type="InterPro" id="IPR050271">
    <property type="entry name" value="UDP-glycosyltransferase"/>
</dbReference>
<accession>A0AAJ6ZKI7</accession>
<keyword evidence="5" id="KW-0732">Signal</keyword>
<dbReference type="PANTHER" id="PTHR48043">
    <property type="entry name" value="EG:EG0003.4 PROTEIN-RELATED"/>
    <property type="match status" value="1"/>
</dbReference>
<keyword evidence="2 4" id="KW-0328">Glycosyltransferase</keyword>
<dbReference type="RefSeq" id="XP_013174425.1">
    <property type="nucleotide sequence ID" value="XM_013318971.1"/>
</dbReference>
<comment type="similarity">
    <text evidence="1 4">Belongs to the UDP-glycosyltransferase family.</text>
</comment>
<name>A0AAJ6ZKI7_PAPXU</name>
<dbReference type="Pfam" id="PF00201">
    <property type="entry name" value="UDPGT"/>
    <property type="match status" value="1"/>
</dbReference>
<dbReference type="PROSITE" id="PS00375">
    <property type="entry name" value="UDPGT"/>
    <property type="match status" value="1"/>
</dbReference>
<sequence length="512" mass="57814">MKTTVLLWMFLTISSISAYKILCILPAPSRSHATLGRGIVNTLLEAGHQVTWATAYLDKSNNKNLRQIEISKSRDVVEGMDVTNQGRMSVSLVREFARNISIAALETSELRDVLINEKFDAVVTEWFFSDVEAGYAAVQQVPWILLSGVVMHPYLEYLVDSVRSLPVTPFMMNDFPVPMDLWDRLANTYSFGMFMFGNWLESTTSEGDYEKHFSSIAKARGVSLPPLSLARHNISILLVNSHSSFAPAQPLPPNVIEIAGYHIEETTPTLPKDLQDLLDSSRNGVVYFSMGSVIKSAALPDSTKRELLRVLGSIPYTVLWKFEEQLEGLPKNVHIRSWMPQASILAHPNVKLFITHGGLLSTLESLRYGVPLLAIPVFGDQPGNAIRAMRSGYARKVNFSPDMAPELEKELKHMLSDDTYYNKAKELSMLFNSRPVTQRKLILHYVELAIESKGAYHLRSKSQLYKWYELWMLDQLAVVFAALFLLYLLLKKIVSVLTKKNVKEVKKSKKNK</sequence>
<dbReference type="CDD" id="cd03784">
    <property type="entry name" value="GT1_Gtf-like"/>
    <property type="match status" value="1"/>
</dbReference>
<feature type="signal peptide" evidence="5">
    <location>
        <begin position="1"/>
        <end position="18"/>
    </location>
</feature>
<evidence type="ECO:0000256" key="3">
    <source>
        <dbReference type="ARBA" id="ARBA00022679"/>
    </source>
</evidence>
<keyword evidence="5" id="KW-1133">Transmembrane helix</keyword>
<dbReference type="GO" id="GO:0016020">
    <property type="term" value="C:membrane"/>
    <property type="evidence" value="ECO:0007669"/>
    <property type="project" value="UniProtKB-SubCell"/>
</dbReference>
<dbReference type="KEGG" id="pxu:106122850"/>
<keyword evidence="3 4" id="KW-0808">Transferase</keyword>
<dbReference type="EC" id="2.4.1.17" evidence="5"/>
<gene>
    <name evidence="6" type="primary">LOC106122850</name>
</gene>
<dbReference type="InterPro" id="IPR035595">
    <property type="entry name" value="UDP_glycos_trans_CS"/>
</dbReference>
<evidence type="ECO:0000256" key="2">
    <source>
        <dbReference type="ARBA" id="ARBA00022676"/>
    </source>
</evidence>
<dbReference type="AlphaFoldDB" id="A0AAJ6ZKI7"/>
<dbReference type="PANTHER" id="PTHR48043:SF145">
    <property type="entry name" value="FI06409P-RELATED"/>
    <property type="match status" value="1"/>
</dbReference>
<dbReference type="SUPFAM" id="SSF53756">
    <property type="entry name" value="UDP-Glycosyltransferase/glycogen phosphorylase"/>
    <property type="match status" value="1"/>
</dbReference>
<evidence type="ECO:0000256" key="1">
    <source>
        <dbReference type="ARBA" id="ARBA00009995"/>
    </source>
</evidence>
<keyword evidence="5" id="KW-0812">Transmembrane</keyword>
<dbReference type="FunFam" id="3.40.50.2000:FF:000050">
    <property type="entry name" value="UDP-glucuronosyltransferase"/>
    <property type="match status" value="1"/>
</dbReference>
<dbReference type="Gene3D" id="3.40.50.2000">
    <property type="entry name" value="Glycogen Phosphorylase B"/>
    <property type="match status" value="2"/>
</dbReference>
<comment type="subcellular location">
    <subcellularLocation>
        <location evidence="5">Membrane</location>
        <topology evidence="5">Single-pass membrane protein</topology>
    </subcellularLocation>
</comment>
<dbReference type="Proteomes" id="UP000694872">
    <property type="component" value="Unplaced"/>
</dbReference>
<keyword evidence="5" id="KW-0472">Membrane</keyword>
<dbReference type="GeneID" id="106122850"/>
<protein>
    <recommendedName>
        <fullName evidence="5">UDP-glucuronosyltransferase</fullName>
        <ecNumber evidence="5">2.4.1.17</ecNumber>
    </recommendedName>
</protein>
<proteinExistence type="inferred from homology"/>
<feature type="chain" id="PRO_5042314175" description="UDP-glucuronosyltransferase" evidence="5">
    <location>
        <begin position="19"/>
        <end position="512"/>
    </location>
</feature>
<feature type="transmembrane region" description="Helical" evidence="5">
    <location>
        <begin position="470"/>
        <end position="490"/>
    </location>
</feature>
<dbReference type="InterPro" id="IPR002213">
    <property type="entry name" value="UDP_glucos_trans"/>
</dbReference>
<evidence type="ECO:0000256" key="4">
    <source>
        <dbReference type="RuleBase" id="RU003718"/>
    </source>
</evidence>
<comment type="catalytic activity">
    <reaction evidence="5">
        <text>glucuronate acceptor + UDP-alpha-D-glucuronate = acceptor beta-D-glucuronoside + UDP + H(+)</text>
        <dbReference type="Rhea" id="RHEA:21032"/>
        <dbReference type="ChEBI" id="CHEBI:15378"/>
        <dbReference type="ChEBI" id="CHEBI:58052"/>
        <dbReference type="ChEBI" id="CHEBI:58223"/>
        <dbReference type="ChEBI" id="CHEBI:132367"/>
        <dbReference type="ChEBI" id="CHEBI:132368"/>
        <dbReference type="EC" id="2.4.1.17"/>
    </reaction>
</comment>
<organism evidence="6">
    <name type="scientific">Papilio xuthus</name>
    <name type="common">Asian swallowtail butterfly</name>
    <dbReference type="NCBI Taxonomy" id="66420"/>
    <lineage>
        <taxon>Eukaryota</taxon>
        <taxon>Metazoa</taxon>
        <taxon>Ecdysozoa</taxon>
        <taxon>Arthropoda</taxon>
        <taxon>Hexapoda</taxon>
        <taxon>Insecta</taxon>
        <taxon>Pterygota</taxon>
        <taxon>Neoptera</taxon>
        <taxon>Endopterygota</taxon>
        <taxon>Lepidoptera</taxon>
        <taxon>Glossata</taxon>
        <taxon>Ditrysia</taxon>
        <taxon>Papilionoidea</taxon>
        <taxon>Papilionidae</taxon>
        <taxon>Papilioninae</taxon>
        <taxon>Papilio</taxon>
    </lineage>
</organism>
<dbReference type="GO" id="GO:0015020">
    <property type="term" value="F:glucuronosyltransferase activity"/>
    <property type="evidence" value="ECO:0007669"/>
    <property type="project" value="UniProtKB-EC"/>
</dbReference>
<evidence type="ECO:0000256" key="5">
    <source>
        <dbReference type="RuleBase" id="RU362059"/>
    </source>
</evidence>